<dbReference type="RefSeq" id="WP_373972124.1">
    <property type="nucleotide sequence ID" value="NZ_JBHDLJ010000007.1"/>
</dbReference>
<dbReference type="Proteomes" id="UP001575652">
    <property type="component" value="Unassembled WGS sequence"/>
</dbReference>
<dbReference type="InterPro" id="IPR013078">
    <property type="entry name" value="His_Pase_superF_clade-1"/>
</dbReference>
<proteinExistence type="predicted"/>
<protein>
    <submittedName>
        <fullName evidence="1">Histidine phosphatase family protein</fullName>
    </submittedName>
</protein>
<comment type="caution">
    <text evidence="1">The sequence shown here is derived from an EMBL/GenBank/DDBJ whole genome shotgun (WGS) entry which is preliminary data.</text>
</comment>
<dbReference type="Gene3D" id="3.40.50.1240">
    <property type="entry name" value="Phosphoglycerate mutase-like"/>
    <property type="match status" value="1"/>
</dbReference>
<dbReference type="EMBL" id="JBHDLJ010000007">
    <property type="protein sequence ID" value="MFB0834950.1"/>
    <property type="molecule type" value="Genomic_DNA"/>
</dbReference>
<accession>A0ABV4UMS4</accession>
<dbReference type="PANTHER" id="PTHR47623">
    <property type="entry name" value="OS09G0287300 PROTEIN"/>
    <property type="match status" value="1"/>
</dbReference>
<dbReference type="SUPFAM" id="SSF53254">
    <property type="entry name" value="Phosphoglycerate mutase-like"/>
    <property type="match status" value="1"/>
</dbReference>
<sequence length="177" mass="19550">MSDHHIKRLLVLRHAKSDYPLGVVDHERPLAGRGEREAPLAGRWMVEHGLVPDYILCSDALRTRATCAWVGSELGEKGPTPYLDSRIYGAGPSRLLSIINETPESVGTLLVIGHMPTVQELSMRLASVDSSEDAVMDMATRYPTLGLTVMEIDKPWAELDGRDARITHFEVPRPGRG</sequence>
<keyword evidence="2" id="KW-1185">Reference proteome</keyword>
<evidence type="ECO:0000313" key="1">
    <source>
        <dbReference type="EMBL" id="MFB0834950.1"/>
    </source>
</evidence>
<reference evidence="1 2" key="1">
    <citation type="submission" date="2024-09" db="EMBL/GenBank/DDBJ databases">
        <authorList>
            <person name="Salinas-Garcia M.A."/>
            <person name="Prieme A."/>
        </authorList>
    </citation>
    <scope>NUCLEOTIDE SEQUENCE [LARGE SCALE GENOMIC DNA]</scope>
    <source>
        <strain evidence="1 2">DSM 21081</strain>
    </source>
</reference>
<dbReference type="CDD" id="cd07067">
    <property type="entry name" value="HP_PGM_like"/>
    <property type="match status" value="1"/>
</dbReference>
<evidence type="ECO:0000313" key="2">
    <source>
        <dbReference type="Proteomes" id="UP001575652"/>
    </source>
</evidence>
<gene>
    <name evidence="1" type="ORF">ACETWP_10160</name>
</gene>
<dbReference type="InterPro" id="IPR029033">
    <property type="entry name" value="His_PPase_superfam"/>
</dbReference>
<dbReference type="PANTHER" id="PTHR47623:SF1">
    <property type="entry name" value="OS09G0287300 PROTEIN"/>
    <property type="match status" value="1"/>
</dbReference>
<organism evidence="1 2">
    <name type="scientific">Arthrobacter halodurans</name>
    <dbReference type="NCBI Taxonomy" id="516699"/>
    <lineage>
        <taxon>Bacteria</taxon>
        <taxon>Bacillati</taxon>
        <taxon>Actinomycetota</taxon>
        <taxon>Actinomycetes</taxon>
        <taxon>Micrococcales</taxon>
        <taxon>Micrococcaceae</taxon>
        <taxon>Arthrobacter</taxon>
    </lineage>
</organism>
<dbReference type="SMART" id="SM00855">
    <property type="entry name" value="PGAM"/>
    <property type="match status" value="1"/>
</dbReference>
<name>A0ABV4UMS4_9MICC</name>